<feature type="compositionally biased region" description="Pro residues" evidence="7">
    <location>
        <begin position="301"/>
        <end position="311"/>
    </location>
</feature>
<feature type="region of interest" description="Disordered" evidence="7">
    <location>
        <begin position="450"/>
        <end position="469"/>
    </location>
</feature>
<feature type="signal peptide" evidence="8">
    <location>
        <begin position="1"/>
        <end position="24"/>
    </location>
</feature>
<dbReference type="AlphaFoldDB" id="A0A835YJ78"/>
<feature type="compositionally biased region" description="Basic residues" evidence="7">
    <location>
        <begin position="450"/>
        <end position="459"/>
    </location>
</feature>
<feature type="chain" id="PRO_5032414587" evidence="8">
    <location>
        <begin position="25"/>
        <end position="569"/>
    </location>
</feature>
<dbReference type="GO" id="GO:0035269">
    <property type="term" value="P:protein O-linked glycosylation via mannose"/>
    <property type="evidence" value="ECO:0007669"/>
    <property type="project" value="TreeGrafter"/>
</dbReference>
<dbReference type="InterPro" id="IPR051292">
    <property type="entry name" value="Xyl/GlcA_transferase"/>
</dbReference>
<evidence type="ECO:0000313" key="10">
    <source>
        <dbReference type="Proteomes" id="UP000612055"/>
    </source>
</evidence>
<protein>
    <submittedName>
        <fullName evidence="9">Uncharacterized protein</fullName>
    </submittedName>
</protein>
<dbReference type="Pfam" id="PF13896">
    <property type="entry name" value="Glyco_transf_49"/>
    <property type="match status" value="1"/>
</dbReference>
<dbReference type="OrthoDB" id="411524at2759"/>
<keyword evidence="6" id="KW-0325">Glycoprotein</keyword>
<feature type="region of interest" description="Disordered" evidence="7">
    <location>
        <begin position="292"/>
        <end position="316"/>
    </location>
</feature>
<evidence type="ECO:0000256" key="7">
    <source>
        <dbReference type="SAM" id="MobiDB-lite"/>
    </source>
</evidence>
<keyword evidence="4" id="KW-1133">Transmembrane helix</keyword>
<name>A0A835YJ78_9CHLO</name>
<evidence type="ECO:0000256" key="2">
    <source>
        <dbReference type="ARBA" id="ARBA00022692"/>
    </source>
</evidence>
<sequence length="569" mass="58928">MAFRLLGLLAVSLAARIAVAPVSADVLSIPATTSKEELELAACINKHQPAVTDLNAVPTTWHSAVAENASHYRVAGVWWSRRPFPPRASFPLTVVTQLSLGRLSQLEAMCATWAGPVSAAVLLGLSREEALKEAQEAQAAAGAGTAGTVGVQAGSGASAASGGGASGAGGGGGERAAEAEGAGDGGDFSGLGLLPGERRRVREVAAQLARVHALAEAAGPCQLDLMLVYEVYQSAKMAGLLYPVNVMRNLARLQARTPLIGAFDVDMMVGGGLAEELAGDPGAARELLRRVRGPNATGPGAPGPPSGPNGLPPDGRTAVVLPALTTHWHDADPRIEGPQALAEALVRSREGKAALRRQWRKGRLQRFNPLMDHHLATRTEQWLVTSQWYAVKFRHRYEPWVVLDRHGSPWHDVRFRGYGMNKIAHVMHLNASGYTFAVHPRGFLMHRPHKPTRAKMKHRRDTDTTGLKGRAYSLGNQVRHVLKHGVYVTALDGATQACRRELGWWAADWAGPGAAAGVGAGSGRVAGGAAEPGGGSAGGTGGQGGGGGGVAAGSVGGGGAAGGARAGVI</sequence>
<keyword evidence="5" id="KW-0472">Membrane</keyword>
<dbReference type="PANTHER" id="PTHR12270:SF52">
    <property type="entry name" value="GLYCOSYLTRANSFERASE-LIKE PROTEIN GNT13-RELATED"/>
    <property type="match status" value="1"/>
</dbReference>
<accession>A0A835YJ78</accession>
<evidence type="ECO:0000256" key="3">
    <source>
        <dbReference type="ARBA" id="ARBA00022968"/>
    </source>
</evidence>
<gene>
    <name evidence="9" type="ORF">HYH03_002536</name>
</gene>
<evidence type="ECO:0000256" key="4">
    <source>
        <dbReference type="ARBA" id="ARBA00022989"/>
    </source>
</evidence>
<dbReference type="GO" id="GO:0015020">
    <property type="term" value="F:glucuronosyltransferase activity"/>
    <property type="evidence" value="ECO:0007669"/>
    <property type="project" value="TreeGrafter"/>
</dbReference>
<evidence type="ECO:0000313" key="9">
    <source>
        <dbReference type="EMBL" id="KAG2499595.1"/>
    </source>
</evidence>
<reference evidence="9" key="1">
    <citation type="journal article" date="2020" name="bioRxiv">
        <title>Comparative genomics of Chlamydomonas.</title>
        <authorList>
            <person name="Craig R.J."/>
            <person name="Hasan A.R."/>
            <person name="Ness R.W."/>
            <person name="Keightley P.D."/>
        </authorList>
    </citation>
    <scope>NUCLEOTIDE SEQUENCE</scope>
    <source>
        <strain evidence="9">CCAP 11/70</strain>
    </source>
</reference>
<keyword evidence="3" id="KW-0735">Signal-anchor</keyword>
<comment type="subcellular location">
    <subcellularLocation>
        <location evidence="1">Membrane</location>
        <topology evidence="1">Single-pass type II membrane protein</topology>
    </subcellularLocation>
</comment>
<comment type="caution">
    <text evidence="9">The sequence shown here is derived from an EMBL/GenBank/DDBJ whole genome shotgun (WGS) entry which is preliminary data.</text>
</comment>
<dbReference type="EMBL" id="JAEHOE010000006">
    <property type="protein sequence ID" value="KAG2499595.1"/>
    <property type="molecule type" value="Genomic_DNA"/>
</dbReference>
<organism evidence="9 10">
    <name type="scientific">Edaphochlamys debaryana</name>
    <dbReference type="NCBI Taxonomy" id="47281"/>
    <lineage>
        <taxon>Eukaryota</taxon>
        <taxon>Viridiplantae</taxon>
        <taxon>Chlorophyta</taxon>
        <taxon>core chlorophytes</taxon>
        <taxon>Chlorophyceae</taxon>
        <taxon>CS clade</taxon>
        <taxon>Chlamydomonadales</taxon>
        <taxon>Chlamydomonadales incertae sedis</taxon>
        <taxon>Edaphochlamys</taxon>
    </lineage>
</organism>
<proteinExistence type="predicted"/>
<dbReference type="GO" id="GO:0016020">
    <property type="term" value="C:membrane"/>
    <property type="evidence" value="ECO:0007669"/>
    <property type="project" value="UniProtKB-SubCell"/>
</dbReference>
<evidence type="ECO:0000256" key="1">
    <source>
        <dbReference type="ARBA" id="ARBA00004606"/>
    </source>
</evidence>
<dbReference type="Proteomes" id="UP000612055">
    <property type="component" value="Unassembled WGS sequence"/>
</dbReference>
<evidence type="ECO:0000256" key="8">
    <source>
        <dbReference type="SAM" id="SignalP"/>
    </source>
</evidence>
<keyword evidence="8" id="KW-0732">Signal</keyword>
<feature type="region of interest" description="Disordered" evidence="7">
    <location>
        <begin position="160"/>
        <end position="190"/>
    </location>
</feature>
<evidence type="ECO:0000256" key="6">
    <source>
        <dbReference type="ARBA" id="ARBA00023180"/>
    </source>
</evidence>
<dbReference type="PANTHER" id="PTHR12270">
    <property type="entry name" value="GLYCOSYLTRANSFERASE-RELATED"/>
    <property type="match status" value="1"/>
</dbReference>
<keyword evidence="2" id="KW-0812">Transmembrane</keyword>
<dbReference type="GO" id="GO:0042285">
    <property type="term" value="F:xylosyltransferase activity"/>
    <property type="evidence" value="ECO:0007669"/>
    <property type="project" value="TreeGrafter"/>
</dbReference>
<evidence type="ECO:0000256" key="5">
    <source>
        <dbReference type="ARBA" id="ARBA00023136"/>
    </source>
</evidence>
<feature type="compositionally biased region" description="Gly residues" evidence="7">
    <location>
        <begin position="161"/>
        <end position="174"/>
    </location>
</feature>
<keyword evidence="10" id="KW-1185">Reference proteome</keyword>